<evidence type="ECO:0000256" key="5">
    <source>
        <dbReference type="ARBA" id="ARBA00023136"/>
    </source>
</evidence>
<dbReference type="RefSeq" id="XP_021279731.1">
    <property type="nucleotide sequence ID" value="XM_021424056.1"/>
</dbReference>
<keyword evidence="3" id="KW-0812">Transmembrane</keyword>
<feature type="compositionally biased region" description="Polar residues" evidence="6">
    <location>
        <begin position="152"/>
        <end position="164"/>
    </location>
</feature>
<gene>
    <name evidence="8" type="primary">LOC110413293</name>
</gene>
<comment type="similarity">
    <text evidence="2">Belongs to the OXA1/ALB3/YidC (TC 2.A.9.2) family.</text>
</comment>
<keyword evidence="7" id="KW-1185">Reference proteome</keyword>
<keyword evidence="5" id="KW-0472">Membrane</keyword>
<evidence type="ECO:0000256" key="1">
    <source>
        <dbReference type="ARBA" id="ARBA00004141"/>
    </source>
</evidence>
<keyword evidence="4" id="KW-1133">Transmembrane helix</keyword>
<evidence type="ECO:0000256" key="6">
    <source>
        <dbReference type="SAM" id="MobiDB-lite"/>
    </source>
</evidence>
<organism evidence="7 8">
    <name type="scientific">Herrania umbratica</name>
    <dbReference type="NCBI Taxonomy" id="108875"/>
    <lineage>
        <taxon>Eukaryota</taxon>
        <taxon>Viridiplantae</taxon>
        <taxon>Streptophyta</taxon>
        <taxon>Embryophyta</taxon>
        <taxon>Tracheophyta</taxon>
        <taxon>Spermatophyta</taxon>
        <taxon>Magnoliopsida</taxon>
        <taxon>eudicotyledons</taxon>
        <taxon>Gunneridae</taxon>
        <taxon>Pentapetalae</taxon>
        <taxon>rosids</taxon>
        <taxon>malvids</taxon>
        <taxon>Malvales</taxon>
        <taxon>Malvaceae</taxon>
        <taxon>Byttnerioideae</taxon>
        <taxon>Herrania</taxon>
    </lineage>
</organism>
<dbReference type="OrthoDB" id="2148490at2759"/>
<comment type="subcellular location">
    <subcellularLocation>
        <location evidence="1">Membrane</location>
        <topology evidence="1">Multi-pass membrane protein</topology>
    </subcellularLocation>
</comment>
<dbReference type="GO" id="GO:0032979">
    <property type="term" value="P:protein insertion into mitochondrial inner membrane from matrix"/>
    <property type="evidence" value="ECO:0007669"/>
    <property type="project" value="TreeGrafter"/>
</dbReference>
<feature type="compositionally biased region" description="Basic residues" evidence="6">
    <location>
        <begin position="176"/>
        <end position="190"/>
    </location>
</feature>
<proteinExistence type="inferred from homology"/>
<evidence type="ECO:0000313" key="8">
    <source>
        <dbReference type="RefSeq" id="XP_021279731.1"/>
    </source>
</evidence>
<evidence type="ECO:0000313" key="7">
    <source>
        <dbReference type="Proteomes" id="UP000504621"/>
    </source>
</evidence>
<dbReference type="PANTHER" id="PTHR12428:SF34">
    <property type="entry name" value="MITOCHONDRIAL INNER MEMBRANE PROTEIN OXA1-LIKE"/>
    <property type="match status" value="1"/>
</dbReference>
<evidence type="ECO:0000256" key="3">
    <source>
        <dbReference type="ARBA" id="ARBA00022692"/>
    </source>
</evidence>
<dbReference type="InterPro" id="IPR001708">
    <property type="entry name" value="YidC/ALB3/OXA1/COX18"/>
</dbReference>
<protein>
    <submittedName>
        <fullName evidence="8">Mitochondrial inner membrane protein OXA1-like</fullName>
    </submittedName>
</protein>
<evidence type="ECO:0000256" key="2">
    <source>
        <dbReference type="ARBA" id="ARBA00010583"/>
    </source>
</evidence>
<dbReference type="GO" id="GO:0005743">
    <property type="term" value="C:mitochondrial inner membrane"/>
    <property type="evidence" value="ECO:0007669"/>
    <property type="project" value="TreeGrafter"/>
</dbReference>
<dbReference type="GO" id="GO:0032977">
    <property type="term" value="F:membrane insertase activity"/>
    <property type="evidence" value="ECO:0007669"/>
    <property type="project" value="InterPro"/>
</dbReference>
<dbReference type="Proteomes" id="UP000504621">
    <property type="component" value="Unplaced"/>
</dbReference>
<feature type="region of interest" description="Disordered" evidence="6">
    <location>
        <begin position="128"/>
        <end position="190"/>
    </location>
</feature>
<dbReference type="PANTHER" id="PTHR12428">
    <property type="entry name" value="OXA1"/>
    <property type="match status" value="1"/>
</dbReference>
<accession>A0A6J0ZYT7</accession>
<evidence type="ECO:0000256" key="4">
    <source>
        <dbReference type="ARBA" id="ARBA00022989"/>
    </source>
</evidence>
<dbReference type="GeneID" id="110413293"/>
<sequence length="190" mass="20840">MAEKVPSFKSGGALWFVDLTTPDSLFILPVLTTLTSWITVDVGFYCAILTLNPWLSSVQYAGGAGREPVAGNMKKLLRIFVAVSIPVMVTFPRASFCCSFTSNLFSLAYGLVIRRPEVKKLLGLPDVPTSAETAPQPEFSLFSEPKRHTAVKTESSSPKTTKFTEISVPPSVVSQRRQRKGVRGRKKSKN</sequence>
<dbReference type="AlphaFoldDB" id="A0A6J0ZYT7"/>
<name>A0A6J0ZYT7_9ROSI</name>
<reference evidence="8" key="1">
    <citation type="submission" date="2025-08" db="UniProtKB">
        <authorList>
            <consortium name="RefSeq"/>
        </authorList>
    </citation>
    <scope>IDENTIFICATION</scope>
    <source>
        <tissue evidence="8">Leaf</tissue>
    </source>
</reference>